<dbReference type="SUPFAM" id="SSF50475">
    <property type="entry name" value="FMN-binding split barrel"/>
    <property type="match status" value="1"/>
</dbReference>
<dbReference type="InterPro" id="IPR052019">
    <property type="entry name" value="F420H2_bilvrd_red/Heme_oxyg"/>
</dbReference>
<reference evidence="3 4" key="1">
    <citation type="submission" date="2024-03" db="EMBL/GenBank/DDBJ databases">
        <title>Draft genome sequence of Pseudonocardia nematodicida JCM 31783.</title>
        <authorList>
            <person name="Butdee W."/>
            <person name="Duangmal K."/>
        </authorList>
    </citation>
    <scope>NUCLEOTIDE SEQUENCE [LARGE SCALE GENOMIC DNA]</scope>
    <source>
        <strain evidence="3 4">JCM 31783</strain>
    </source>
</reference>
<dbReference type="RefSeq" id="WP_349297877.1">
    <property type="nucleotide sequence ID" value="NZ_JBEDNQ010000003.1"/>
</dbReference>
<dbReference type="Proteomes" id="UP001494902">
    <property type="component" value="Unassembled WGS sequence"/>
</dbReference>
<dbReference type="PANTHER" id="PTHR35176">
    <property type="entry name" value="HEME OXYGENASE HI_0854-RELATED"/>
    <property type="match status" value="1"/>
</dbReference>
<organism evidence="3 4">
    <name type="scientific">Pseudonocardia nematodicida</name>
    <dbReference type="NCBI Taxonomy" id="1206997"/>
    <lineage>
        <taxon>Bacteria</taxon>
        <taxon>Bacillati</taxon>
        <taxon>Actinomycetota</taxon>
        <taxon>Actinomycetes</taxon>
        <taxon>Pseudonocardiales</taxon>
        <taxon>Pseudonocardiaceae</taxon>
        <taxon>Pseudonocardia</taxon>
    </lineage>
</organism>
<dbReference type="InterPro" id="IPR011576">
    <property type="entry name" value="Pyridox_Oxase_N"/>
</dbReference>
<evidence type="ECO:0000259" key="2">
    <source>
        <dbReference type="Pfam" id="PF01243"/>
    </source>
</evidence>
<accession>A0ABV1K8M2</accession>
<dbReference type="NCBIfam" id="TIGR04023">
    <property type="entry name" value="PPOX_MSMEG_5819"/>
    <property type="match status" value="1"/>
</dbReference>
<keyword evidence="1 3" id="KW-0560">Oxidoreductase</keyword>
<evidence type="ECO:0000313" key="3">
    <source>
        <dbReference type="EMBL" id="MEQ3550831.1"/>
    </source>
</evidence>
<evidence type="ECO:0000256" key="1">
    <source>
        <dbReference type="ARBA" id="ARBA00023002"/>
    </source>
</evidence>
<protein>
    <submittedName>
        <fullName evidence="3">PPOX class F420-dependent oxidoreductase</fullName>
        <ecNumber evidence="3">1.-.-.-</ecNumber>
    </submittedName>
</protein>
<proteinExistence type="predicted"/>
<keyword evidence="4" id="KW-1185">Reference proteome</keyword>
<comment type="caution">
    <text evidence="3">The sequence shown here is derived from an EMBL/GenBank/DDBJ whole genome shotgun (WGS) entry which is preliminary data.</text>
</comment>
<dbReference type="Gene3D" id="2.30.110.10">
    <property type="entry name" value="Electron Transport, Fmn-binding Protein, Chain A"/>
    <property type="match status" value="1"/>
</dbReference>
<dbReference type="InterPro" id="IPR012349">
    <property type="entry name" value="Split_barrel_FMN-bd"/>
</dbReference>
<dbReference type="PANTHER" id="PTHR35176:SF6">
    <property type="entry name" value="HEME OXYGENASE HI_0854-RELATED"/>
    <property type="match status" value="1"/>
</dbReference>
<dbReference type="EMBL" id="JBEDNQ010000003">
    <property type="protein sequence ID" value="MEQ3550831.1"/>
    <property type="molecule type" value="Genomic_DNA"/>
</dbReference>
<name>A0ABV1K8M2_9PSEU</name>
<gene>
    <name evidence="3" type="ORF">WIS52_10135</name>
</gene>
<dbReference type="InterPro" id="IPR024031">
    <property type="entry name" value="MSMEG_5819/OxyR"/>
</dbReference>
<dbReference type="Pfam" id="PF01243">
    <property type="entry name" value="PNPOx_N"/>
    <property type="match status" value="1"/>
</dbReference>
<feature type="domain" description="Pyridoxamine 5'-phosphate oxidase N-terminal" evidence="2">
    <location>
        <begin position="5"/>
        <end position="97"/>
    </location>
</feature>
<dbReference type="GO" id="GO:0016491">
    <property type="term" value="F:oxidoreductase activity"/>
    <property type="evidence" value="ECO:0007669"/>
    <property type="project" value="UniProtKB-KW"/>
</dbReference>
<sequence length="136" mass="15027">MFTDRELEYLTGQPLGRLATSAPDGTLQVNPVGYRVDRDRGTIDIGGWGMSRSRKYRNVADNGRAAFVVDDVASTDPWRVRFLEVRGHAETIEDPGGDPSAAVIRLRPERILALGLEPGDLERSPHELTVRSRDVG</sequence>
<dbReference type="EC" id="1.-.-.-" evidence="3"/>
<evidence type="ECO:0000313" key="4">
    <source>
        <dbReference type="Proteomes" id="UP001494902"/>
    </source>
</evidence>